<protein>
    <submittedName>
        <fullName evidence="3">Spy/CpxP family protein refolding chaperone</fullName>
    </submittedName>
</protein>
<accession>A0ABS6IMJ8</accession>
<feature type="region of interest" description="Disordered" evidence="1">
    <location>
        <begin position="39"/>
        <end position="66"/>
    </location>
</feature>
<dbReference type="Proteomes" id="UP000727907">
    <property type="component" value="Unassembled WGS sequence"/>
</dbReference>
<evidence type="ECO:0000256" key="1">
    <source>
        <dbReference type="SAM" id="MobiDB-lite"/>
    </source>
</evidence>
<keyword evidence="4" id="KW-1185">Reference proteome</keyword>
<name>A0ABS6IMJ8_9HYPH</name>
<gene>
    <name evidence="3" type="ORF">KQ910_18750</name>
</gene>
<comment type="caution">
    <text evidence="3">The sequence shown here is derived from an EMBL/GenBank/DDBJ whole genome shotgun (WGS) entry which is preliminary data.</text>
</comment>
<evidence type="ECO:0000256" key="2">
    <source>
        <dbReference type="SAM" id="SignalP"/>
    </source>
</evidence>
<feature type="signal peptide" evidence="2">
    <location>
        <begin position="1"/>
        <end position="21"/>
    </location>
</feature>
<dbReference type="RefSeq" id="WP_216964163.1">
    <property type="nucleotide sequence ID" value="NZ_JAHOPB010000002.1"/>
</dbReference>
<sequence>MSLRSLLLPSALVLAAGFAFATPASALDLFAEEDGIELAQATPPAPPPPAGPRGERAKGAERADRVERSFSPKATCIDMVARRIGDRAYVKARLELKPEQMTAWNAFEKAADEASAKSMARCQTLPAEMKERPGYVERLTMEEDMMKARIATIEAVKPSLTALVGVLTADQKAILDRPRLGPGHMAHAMGRPGPR</sequence>
<evidence type="ECO:0000313" key="4">
    <source>
        <dbReference type="Proteomes" id="UP000727907"/>
    </source>
</evidence>
<dbReference type="EMBL" id="JAHOPB010000002">
    <property type="protein sequence ID" value="MBU8875819.1"/>
    <property type="molecule type" value="Genomic_DNA"/>
</dbReference>
<feature type="compositionally biased region" description="Basic and acidic residues" evidence="1">
    <location>
        <begin position="53"/>
        <end position="66"/>
    </location>
</feature>
<feature type="chain" id="PRO_5045954317" evidence="2">
    <location>
        <begin position="22"/>
        <end position="195"/>
    </location>
</feature>
<organism evidence="3 4">
    <name type="scientific">Reyranella humidisoli</name>
    <dbReference type="NCBI Taxonomy" id="2849149"/>
    <lineage>
        <taxon>Bacteria</taxon>
        <taxon>Pseudomonadati</taxon>
        <taxon>Pseudomonadota</taxon>
        <taxon>Alphaproteobacteria</taxon>
        <taxon>Hyphomicrobiales</taxon>
        <taxon>Reyranellaceae</taxon>
        <taxon>Reyranella</taxon>
    </lineage>
</organism>
<dbReference type="Pfam" id="PF07813">
    <property type="entry name" value="LTXXQ"/>
    <property type="match status" value="1"/>
</dbReference>
<reference evidence="3 4" key="1">
    <citation type="submission" date="2021-06" db="EMBL/GenBank/DDBJ databases">
        <authorList>
            <person name="Lee D.H."/>
        </authorList>
    </citation>
    <scope>NUCLEOTIDE SEQUENCE [LARGE SCALE GENOMIC DNA]</scope>
    <source>
        <strain evidence="3 4">MMS21-HV4-11</strain>
    </source>
</reference>
<proteinExistence type="predicted"/>
<dbReference type="InterPro" id="IPR012899">
    <property type="entry name" value="LTXXQ"/>
</dbReference>
<evidence type="ECO:0000313" key="3">
    <source>
        <dbReference type="EMBL" id="MBU8875819.1"/>
    </source>
</evidence>
<keyword evidence="2" id="KW-0732">Signal</keyword>